<dbReference type="EMBL" id="JAWDJR010000020">
    <property type="protein sequence ID" value="KAK9956183.1"/>
    <property type="molecule type" value="Genomic_DNA"/>
</dbReference>
<accession>A0AAW1Z5X4</accession>
<organism evidence="1 2">
    <name type="scientific">Culter alburnus</name>
    <name type="common">Topmouth culter</name>
    <dbReference type="NCBI Taxonomy" id="194366"/>
    <lineage>
        <taxon>Eukaryota</taxon>
        <taxon>Metazoa</taxon>
        <taxon>Chordata</taxon>
        <taxon>Craniata</taxon>
        <taxon>Vertebrata</taxon>
        <taxon>Euteleostomi</taxon>
        <taxon>Actinopterygii</taxon>
        <taxon>Neopterygii</taxon>
        <taxon>Teleostei</taxon>
        <taxon>Ostariophysi</taxon>
        <taxon>Cypriniformes</taxon>
        <taxon>Xenocyprididae</taxon>
        <taxon>Xenocypridinae</taxon>
        <taxon>Culter</taxon>
    </lineage>
</organism>
<evidence type="ECO:0000313" key="2">
    <source>
        <dbReference type="Proteomes" id="UP001479290"/>
    </source>
</evidence>
<feature type="non-terminal residue" evidence="1">
    <location>
        <position position="1"/>
    </location>
</feature>
<reference evidence="1 2" key="1">
    <citation type="submission" date="2024-05" db="EMBL/GenBank/DDBJ databases">
        <title>A high-quality chromosomal-level genome assembly of Topmouth culter (Culter alburnus).</title>
        <authorList>
            <person name="Zhao H."/>
        </authorList>
    </citation>
    <scope>NUCLEOTIDE SEQUENCE [LARGE SCALE GENOMIC DNA]</scope>
    <source>
        <strain evidence="1">CATC2023</strain>
        <tissue evidence="1">Muscle</tissue>
    </source>
</reference>
<protein>
    <submittedName>
        <fullName evidence="1">Uncharacterized protein</fullName>
    </submittedName>
</protein>
<gene>
    <name evidence="1" type="ORF">ABG768_013933</name>
</gene>
<sequence>SLDPNVTSSGNSRGWGPSALDSRLGGGQCGSVLQHSLSHTLLVSFIEQEQFCNDLIPQHGWLK</sequence>
<proteinExistence type="predicted"/>
<evidence type="ECO:0000313" key="1">
    <source>
        <dbReference type="EMBL" id="KAK9956183.1"/>
    </source>
</evidence>
<dbReference type="AlphaFoldDB" id="A0AAW1Z5X4"/>
<comment type="caution">
    <text evidence="1">The sequence shown here is derived from an EMBL/GenBank/DDBJ whole genome shotgun (WGS) entry which is preliminary data.</text>
</comment>
<dbReference type="Proteomes" id="UP001479290">
    <property type="component" value="Unassembled WGS sequence"/>
</dbReference>
<name>A0AAW1Z5X4_CULAL</name>
<keyword evidence="2" id="KW-1185">Reference proteome</keyword>